<dbReference type="EMBL" id="JACCFO010000001">
    <property type="protein sequence ID" value="NYI97788.1"/>
    <property type="molecule type" value="Genomic_DNA"/>
</dbReference>
<dbReference type="Proteomes" id="UP000575985">
    <property type="component" value="Unassembled WGS sequence"/>
</dbReference>
<evidence type="ECO:0000313" key="1">
    <source>
        <dbReference type="EMBL" id="NYI97788.1"/>
    </source>
</evidence>
<evidence type="ECO:0000313" key="2">
    <source>
        <dbReference type="Proteomes" id="UP000575985"/>
    </source>
</evidence>
<comment type="caution">
    <text evidence="1">The sequence shown here is derived from an EMBL/GenBank/DDBJ whole genome shotgun (WGS) entry which is preliminary data.</text>
</comment>
<sequence length="60" mass="6768">MASDDRDENPHAPSRPADTADVLFAVDLKRLVRASADDDDDVVSDIRERYGADRSHIRSW</sequence>
<protein>
    <submittedName>
        <fullName evidence="1">Uncharacterized protein</fullName>
    </submittedName>
</protein>
<accession>A0A853BQU8</accession>
<name>A0A853BQU8_9ACTN</name>
<reference evidence="1 2" key="1">
    <citation type="submission" date="2020-07" db="EMBL/GenBank/DDBJ databases">
        <title>Sequencing the genomes of 1000 actinobacteria strains.</title>
        <authorList>
            <person name="Klenk H.-P."/>
        </authorList>
    </citation>
    <scope>NUCLEOTIDE SEQUENCE [LARGE SCALE GENOMIC DNA]</scope>
    <source>
        <strain evidence="1 2">DSM 45927</strain>
    </source>
</reference>
<organism evidence="1 2">
    <name type="scientific">Streptomonospora nanhaiensis</name>
    <dbReference type="NCBI Taxonomy" id="1323731"/>
    <lineage>
        <taxon>Bacteria</taxon>
        <taxon>Bacillati</taxon>
        <taxon>Actinomycetota</taxon>
        <taxon>Actinomycetes</taxon>
        <taxon>Streptosporangiales</taxon>
        <taxon>Nocardiopsidaceae</taxon>
        <taxon>Streptomonospora</taxon>
    </lineage>
</organism>
<dbReference type="RefSeq" id="WP_179769070.1">
    <property type="nucleotide sequence ID" value="NZ_JACCFO010000001.1"/>
</dbReference>
<dbReference type="AlphaFoldDB" id="A0A853BQU8"/>
<proteinExistence type="predicted"/>
<keyword evidence="2" id="KW-1185">Reference proteome</keyword>
<gene>
    <name evidence="1" type="ORF">HNR12_004065</name>
</gene>